<evidence type="ECO:0000256" key="12">
    <source>
        <dbReference type="PIRSR" id="PIRSR039102-3"/>
    </source>
</evidence>
<feature type="binding site" evidence="12">
    <location>
        <position position="278"/>
    </location>
    <ligand>
        <name>Mg(2+)</name>
        <dbReference type="ChEBI" id="CHEBI:18420"/>
        <label>1</label>
    </ligand>
</feature>
<dbReference type="EMBL" id="LCKD01000002">
    <property type="protein sequence ID" value="KKT90391.1"/>
    <property type="molecule type" value="Genomic_DNA"/>
</dbReference>
<dbReference type="GO" id="GO:0008360">
    <property type="term" value="P:regulation of cell shape"/>
    <property type="evidence" value="ECO:0007669"/>
    <property type="project" value="UniProtKB-KW"/>
</dbReference>
<dbReference type="InterPro" id="IPR000291">
    <property type="entry name" value="D-Ala_lig_Van_CS"/>
</dbReference>
<evidence type="ECO:0000259" key="14">
    <source>
        <dbReference type="PROSITE" id="PS50975"/>
    </source>
</evidence>
<dbReference type="SUPFAM" id="SSF52440">
    <property type="entry name" value="PreATP-grasp domain"/>
    <property type="match status" value="1"/>
</dbReference>
<accession>A0A0G1L362</accession>
<dbReference type="Pfam" id="PF07478">
    <property type="entry name" value="Dala_Dala_lig_C"/>
    <property type="match status" value="1"/>
</dbReference>
<evidence type="ECO:0000313" key="15">
    <source>
        <dbReference type="EMBL" id="KKT90391.1"/>
    </source>
</evidence>
<dbReference type="InterPro" id="IPR011127">
    <property type="entry name" value="Dala_Dala_lig_N"/>
</dbReference>
<dbReference type="HAMAP" id="MF_00047">
    <property type="entry name" value="Dala_Dala_lig"/>
    <property type="match status" value="1"/>
</dbReference>
<dbReference type="NCBIfam" id="TIGR01205">
    <property type="entry name" value="D_ala_D_alaTIGR"/>
    <property type="match status" value="1"/>
</dbReference>
<dbReference type="PANTHER" id="PTHR23132">
    <property type="entry name" value="D-ALANINE--D-ALANINE LIGASE"/>
    <property type="match status" value="1"/>
</dbReference>
<keyword evidence="12" id="KW-0479">Metal-binding</keyword>
<comment type="similarity">
    <text evidence="2 10">Belongs to the D-alanine--D-alanine ligase family.</text>
</comment>
<comment type="cofactor">
    <cofactor evidence="12">
        <name>Mg(2+)</name>
        <dbReference type="ChEBI" id="CHEBI:18420"/>
    </cofactor>
    <cofactor evidence="12">
        <name>Mn(2+)</name>
        <dbReference type="ChEBI" id="CHEBI:29035"/>
    </cofactor>
    <text evidence="12">Binds 2 magnesium or manganese ions per subunit.</text>
</comment>
<keyword evidence="9 10" id="KW-0961">Cell wall biogenesis/degradation</keyword>
<comment type="catalytic activity">
    <reaction evidence="10">
        <text>2 D-alanine + ATP = D-alanyl-D-alanine + ADP + phosphate + H(+)</text>
        <dbReference type="Rhea" id="RHEA:11224"/>
        <dbReference type="ChEBI" id="CHEBI:15378"/>
        <dbReference type="ChEBI" id="CHEBI:30616"/>
        <dbReference type="ChEBI" id="CHEBI:43474"/>
        <dbReference type="ChEBI" id="CHEBI:57416"/>
        <dbReference type="ChEBI" id="CHEBI:57822"/>
        <dbReference type="ChEBI" id="CHEBI:456216"/>
        <dbReference type="EC" id="6.3.2.4"/>
    </reaction>
</comment>
<dbReference type="GO" id="GO:0046872">
    <property type="term" value="F:metal ion binding"/>
    <property type="evidence" value="ECO:0007669"/>
    <property type="project" value="UniProtKB-KW"/>
</dbReference>
<dbReference type="NCBIfam" id="NF002378">
    <property type="entry name" value="PRK01372.1"/>
    <property type="match status" value="1"/>
</dbReference>
<dbReference type="AlphaFoldDB" id="A0A0G1L362"/>
<dbReference type="GO" id="GO:0008716">
    <property type="term" value="F:D-alanine-D-alanine ligase activity"/>
    <property type="evidence" value="ECO:0007669"/>
    <property type="project" value="UniProtKB-UniRule"/>
</dbReference>
<evidence type="ECO:0000256" key="13">
    <source>
        <dbReference type="PROSITE-ProRule" id="PRU00409"/>
    </source>
</evidence>
<comment type="pathway">
    <text evidence="10">Cell wall biogenesis; peptidoglycan biosynthesis.</text>
</comment>
<evidence type="ECO:0000256" key="10">
    <source>
        <dbReference type="HAMAP-Rule" id="MF_00047"/>
    </source>
</evidence>
<comment type="subcellular location">
    <subcellularLocation>
        <location evidence="1 10">Cytoplasm</location>
    </subcellularLocation>
</comment>
<sequence>MKKIALIFGGPSGEHEVSVNSAENIAGNLDLSKYEVHKIFVSKDKKFQFLPDDKKLVLPEAIPKIYSLEFNVAIIAIHGEFGEDGQLQAILDSIDLPYVGSDMTASAAAMDKNISNILFEKADLNVPSYIVFSNKEISDLRYPIVIKPVRGGSSVGTVILKDQAGLSKALEEGFRYDDRLMAQEYVFGRELTCGVLENEKGESFALPPTEIIPQKEPFFNYSAKYTPGGSREITPPDLPDQQIEELQGLALKAHNILGCKGISRSDFILSGNKWYILETNTIPGMTKTSLIPQEANAAGINMSKLTDILIQSALNK</sequence>
<gene>
    <name evidence="10" type="primary">ddl</name>
    <name evidence="15" type="ORF">UW90_C0002G0040</name>
</gene>
<dbReference type="PROSITE" id="PS50975">
    <property type="entry name" value="ATP_GRASP"/>
    <property type="match status" value="1"/>
</dbReference>
<feature type="domain" description="ATP-grasp" evidence="14">
    <location>
        <begin position="116"/>
        <end position="311"/>
    </location>
</feature>
<evidence type="ECO:0000256" key="1">
    <source>
        <dbReference type="ARBA" id="ARBA00004496"/>
    </source>
</evidence>
<evidence type="ECO:0000313" key="16">
    <source>
        <dbReference type="Proteomes" id="UP000034368"/>
    </source>
</evidence>
<protein>
    <recommendedName>
        <fullName evidence="10">D-alanine--D-alanine ligase</fullName>
        <ecNumber evidence="10">6.3.2.4</ecNumber>
    </recommendedName>
    <alternativeName>
        <fullName evidence="10">D-Ala-D-Ala ligase</fullName>
    </alternativeName>
    <alternativeName>
        <fullName evidence="10">D-alanylalanine synthetase</fullName>
    </alternativeName>
</protein>
<reference evidence="15 16" key="1">
    <citation type="journal article" date="2015" name="Nature">
        <title>rRNA introns, odd ribosomes, and small enigmatic genomes across a large radiation of phyla.</title>
        <authorList>
            <person name="Brown C.T."/>
            <person name="Hug L.A."/>
            <person name="Thomas B.C."/>
            <person name="Sharon I."/>
            <person name="Castelle C.J."/>
            <person name="Singh A."/>
            <person name="Wilkins M.J."/>
            <person name="Williams K.H."/>
            <person name="Banfield J.F."/>
        </authorList>
    </citation>
    <scope>NUCLEOTIDE SEQUENCE [LARGE SCALE GENOMIC DNA]</scope>
</reference>
<evidence type="ECO:0000256" key="2">
    <source>
        <dbReference type="ARBA" id="ARBA00010871"/>
    </source>
</evidence>
<dbReference type="InterPro" id="IPR013815">
    <property type="entry name" value="ATP_grasp_subdomain_1"/>
</dbReference>
<evidence type="ECO:0000256" key="4">
    <source>
        <dbReference type="ARBA" id="ARBA00022598"/>
    </source>
</evidence>
<dbReference type="GO" id="GO:0005524">
    <property type="term" value="F:ATP binding"/>
    <property type="evidence" value="ECO:0007669"/>
    <property type="project" value="UniProtKB-UniRule"/>
</dbReference>
<dbReference type="InterPro" id="IPR016185">
    <property type="entry name" value="PreATP-grasp_dom_sf"/>
</dbReference>
<dbReference type="PIRSF" id="PIRSF039102">
    <property type="entry name" value="Ddl/VanB"/>
    <property type="match status" value="1"/>
</dbReference>
<dbReference type="Pfam" id="PF01820">
    <property type="entry name" value="Dala_Dala_lig_N"/>
    <property type="match status" value="2"/>
</dbReference>
<proteinExistence type="inferred from homology"/>
<organism evidence="15 16">
    <name type="scientific">Candidatus Yanofskybacteria bacterium GW2011_GWB1_45_11</name>
    <dbReference type="NCBI Taxonomy" id="1619026"/>
    <lineage>
        <taxon>Bacteria</taxon>
        <taxon>Candidatus Yanofskyibacteriota</taxon>
    </lineage>
</organism>
<feature type="active site" evidence="11">
    <location>
        <position position="14"/>
    </location>
</feature>
<evidence type="ECO:0000256" key="6">
    <source>
        <dbReference type="ARBA" id="ARBA00022840"/>
    </source>
</evidence>
<dbReference type="PANTHER" id="PTHR23132:SF23">
    <property type="entry name" value="D-ALANINE--D-ALANINE LIGASE B"/>
    <property type="match status" value="1"/>
</dbReference>
<dbReference type="PROSITE" id="PS00843">
    <property type="entry name" value="DALA_DALA_LIGASE_1"/>
    <property type="match status" value="1"/>
</dbReference>
<dbReference type="InterPro" id="IPR011095">
    <property type="entry name" value="Dala_Dala_lig_C"/>
</dbReference>
<dbReference type="GO" id="GO:0009252">
    <property type="term" value="P:peptidoglycan biosynthetic process"/>
    <property type="evidence" value="ECO:0007669"/>
    <property type="project" value="UniProtKB-UniRule"/>
</dbReference>
<feature type="active site" evidence="11">
    <location>
        <position position="289"/>
    </location>
</feature>
<dbReference type="GO" id="GO:0071555">
    <property type="term" value="P:cell wall organization"/>
    <property type="evidence" value="ECO:0007669"/>
    <property type="project" value="UniProtKB-KW"/>
</dbReference>
<comment type="function">
    <text evidence="10">Cell wall formation.</text>
</comment>
<dbReference type="InterPro" id="IPR011761">
    <property type="entry name" value="ATP-grasp"/>
</dbReference>
<feature type="binding site" evidence="12">
    <location>
        <position position="278"/>
    </location>
    <ligand>
        <name>Mg(2+)</name>
        <dbReference type="ChEBI" id="CHEBI:18420"/>
        <label>2</label>
    </ligand>
</feature>
<evidence type="ECO:0000256" key="11">
    <source>
        <dbReference type="PIRSR" id="PIRSR039102-1"/>
    </source>
</evidence>
<keyword evidence="12" id="KW-0460">Magnesium</keyword>
<name>A0A0G1L362_9BACT</name>
<dbReference type="PROSITE" id="PS00844">
    <property type="entry name" value="DALA_DALA_LIGASE_2"/>
    <property type="match status" value="1"/>
</dbReference>
<dbReference type="InterPro" id="IPR005905">
    <property type="entry name" value="D_ala_D_ala"/>
</dbReference>
<dbReference type="GO" id="GO:0005737">
    <property type="term" value="C:cytoplasm"/>
    <property type="evidence" value="ECO:0007669"/>
    <property type="project" value="UniProtKB-SubCell"/>
</dbReference>
<keyword evidence="5 13" id="KW-0547">Nucleotide-binding</keyword>
<dbReference type="PATRIC" id="fig|1619026.3.peg.137"/>
<dbReference type="UniPathway" id="UPA00219"/>
<keyword evidence="8 10" id="KW-0573">Peptidoglycan synthesis</keyword>
<evidence type="ECO:0000256" key="7">
    <source>
        <dbReference type="ARBA" id="ARBA00022960"/>
    </source>
</evidence>
<evidence type="ECO:0000256" key="9">
    <source>
        <dbReference type="ARBA" id="ARBA00023316"/>
    </source>
</evidence>
<dbReference type="Gene3D" id="3.40.50.20">
    <property type="match status" value="1"/>
</dbReference>
<evidence type="ECO:0000256" key="3">
    <source>
        <dbReference type="ARBA" id="ARBA00022490"/>
    </source>
</evidence>
<keyword evidence="4 10" id="KW-0436">Ligase</keyword>
<evidence type="ECO:0000256" key="5">
    <source>
        <dbReference type="ARBA" id="ARBA00022741"/>
    </source>
</evidence>
<feature type="binding site" evidence="12">
    <location>
        <position position="280"/>
    </location>
    <ligand>
        <name>Mg(2+)</name>
        <dbReference type="ChEBI" id="CHEBI:18420"/>
        <label>2</label>
    </ligand>
</feature>
<dbReference type="SUPFAM" id="SSF56059">
    <property type="entry name" value="Glutathione synthetase ATP-binding domain-like"/>
    <property type="match status" value="1"/>
</dbReference>
<dbReference type="Proteomes" id="UP000034368">
    <property type="component" value="Unassembled WGS sequence"/>
</dbReference>
<dbReference type="Gene3D" id="3.30.1490.20">
    <property type="entry name" value="ATP-grasp fold, A domain"/>
    <property type="match status" value="1"/>
</dbReference>
<keyword evidence="6 13" id="KW-0067">ATP-binding</keyword>
<feature type="binding site" evidence="12">
    <location>
        <position position="266"/>
    </location>
    <ligand>
        <name>Mg(2+)</name>
        <dbReference type="ChEBI" id="CHEBI:18420"/>
        <label>1</label>
    </ligand>
</feature>
<keyword evidence="3 10" id="KW-0963">Cytoplasm</keyword>
<keyword evidence="7 10" id="KW-0133">Cell shape</keyword>
<keyword evidence="12" id="KW-0464">Manganese</keyword>
<evidence type="ECO:0000256" key="8">
    <source>
        <dbReference type="ARBA" id="ARBA00022984"/>
    </source>
</evidence>
<comment type="caution">
    <text evidence="15">The sequence shown here is derived from an EMBL/GenBank/DDBJ whole genome shotgun (WGS) entry which is preliminary data.</text>
</comment>
<feature type="active site" evidence="11">
    <location>
        <position position="153"/>
    </location>
</feature>
<dbReference type="Gene3D" id="3.30.470.20">
    <property type="entry name" value="ATP-grasp fold, B domain"/>
    <property type="match status" value="1"/>
</dbReference>
<dbReference type="EC" id="6.3.2.4" evidence="10"/>